<keyword evidence="2" id="KW-1185">Reference proteome</keyword>
<evidence type="ECO:0000313" key="1">
    <source>
        <dbReference type="EMBL" id="MBK4717641.1"/>
    </source>
</evidence>
<name>A0ABS1HSE9_9PROT</name>
<dbReference type="Proteomes" id="UP000654452">
    <property type="component" value="Unassembled WGS sequence"/>
</dbReference>
<gene>
    <name evidence="1" type="ORF">JJL56_02045</name>
</gene>
<organism evidence="1 2">
    <name type="scientific">Azospirillum aestuarii</name>
    <dbReference type="NCBI Taxonomy" id="2802052"/>
    <lineage>
        <taxon>Bacteria</taxon>
        <taxon>Pseudomonadati</taxon>
        <taxon>Pseudomonadota</taxon>
        <taxon>Alphaproteobacteria</taxon>
        <taxon>Rhodospirillales</taxon>
        <taxon>Azospirillaceae</taxon>
        <taxon>Azospirillum</taxon>
    </lineage>
</organism>
<dbReference type="EMBL" id="JAEPIV010000001">
    <property type="protein sequence ID" value="MBK4717641.1"/>
    <property type="molecule type" value="Genomic_DNA"/>
</dbReference>
<dbReference type="RefSeq" id="WP_200484002.1">
    <property type="nucleotide sequence ID" value="NZ_JAEPIV010000001.1"/>
</dbReference>
<accession>A0ABS1HSE9</accession>
<evidence type="ECO:0000313" key="2">
    <source>
        <dbReference type="Proteomes" id="UP000654452"/>
    </source>
</evidence>
<sequence length="198" mass="22387">MTETTFPETQDAEMKPDQKRGLAEELLRNAIGHFETNKAELERRVALGASFEDWLNARFMRACNRLGEMVAVTEAAYAGLTDDDWEGPISRERLDLFAVRLLDGVPAFVECAIVHRNTQDKWRAKIAWDAEKLRRIARDDVLKMVVVYCCSVAQDVLTDPTWTEWIDGIEFGAVEKLPPLSFPIGNGGQFALMAWIVP</sequence>
<comment type="caution">
    <text evidence="1">The sequence shown here is derived from an EMBL/GenBank/DDBJ whole genome shotgun (WGS) entry which is preliminary data.</text>
</comment>
<proteinExistence type="predicted"/>
<protein>
    <submittedName>
        <fullName evidence="1">Uncharacterized protein</fullName>
    </submittedName>
</protein>
<reference evidence="1 2" key="1">
    <citation type="submission" date="2021-01" db="EMBL/GenBank/DDBJ databases">
        <title>Azospirillum sp. YIM DDC1 draft genome.</title>
        <authorList>
            <person name="Wang Y.-X."/>
        </authorList>
    </citation>
    <scope>NUCLEOTIDE SEQUENCE [LARGE SCALE GENOMIC DNA]</scope>
    <source>
        <strain evidence="1 2">YIM DDC1</strain>
    </source>
</reference>